<comment type="caution">
    <text evidence="3">The sequence shown here is derived from an EMBL/GenBank/DDBJ whole genome shotgun (WGS) entry which is preliminary data.</text>
</comment>
<dbReference type="InterPro" id="IPR010559">
    <property type="entry name" value="Sig_transdc_His_kin_internal"/>
</dbReference>
<keyword evidence="1" id="KW-0472">Membrane</keyword>
<dbReference type="InterPro" id="IPR050640">
    <property type="entry name" value="Bact_2-comp_sensor_kinase"/>
</dbReference>
<proteinExistence type="predicted"/>
<dbReference type="Proteomes" id="UP000540989">
    <property type="component" value="Unassembled WGS sequence"/>
</dbReference>
<gene>
    <name evidence="3" type="ORF">HDF16_004888</name>
</gene>
<dbReference type="PANTHER" id="PTHR34220:SF9">
    <property type="entry name" value="SIGNAL TRANSDUCTION HISTIDINE KINASE INTERNAL REGION DOMAIN-CONTAINING PROTEIN"/>
    <property type="match status" value="1"/>
</dbReference>
<keyword evidence="3" id="KW-0418">Kinase</keyword>
<dbReference type="Gene3D" id="3.30.565.10">
    <property type="entry name" value="Histidine kinase-like ATPase, C-terminal domain"/>
    <property type="match status" value="1"/>
</dbReference>
<evidence type="ECO:0000256" key="1">
    <source>
        <dbReference type="SAM" id="Phobius"/>
    </source>
</evidence>
<accession>A0A7W8E5Z4</accession>
<keyword evidence="1" id="KW-0812">Transmembrane</keyword>
<dbReference type="EMBL" id="JACHIP010000010">
    <property type="protein sequence ID" value="MBB5060152.1"/>
    <property type="molecule type" value="Genomic_DNA"/>
</dbReference>
<keyword evidence="3" id="KW-0808">Transferase</keyword>
<dbReference type="RefSeq" id="WP_184222268.1">
    <property type="nucleotide sequence ID" value="NZ_JACHIP010000010.1"/>
</dbReference>
<dbReference type="GO" id="GO:0000155">
    <property type="term" value="F:phosphorelay sensor kinase activity"/>
    <property type="evidence" value="ECO:0007669"/>
    <property type="project" value="InterPro"/>
</dbReference>
<protein>
    <submittedName>
        <fullName evidence="3">LytS/YehU family sensor histidine kinase</fullName>
    </submittedName>
</protein>
<evidence type="ECO:0000313" key="3">
    <source>
        <dbReference type="EMBL" id="MBB5060152.1"/>
    </source>
</evidence>
<keyword evidence="4" id="KW-1185">Reference proteome</keyword>
<organism evidence="3 4">
    <name type="scientific">Granulicella aggregans</name>
    <dbReference type="NCBI Taxonomy" id="474949"/>
    <lineage>
        <taxon>Bacteria</taxon>
        <taxon>Pseudomonadati</taxon>
        <taxon>Acidobacteriota</taxon>
        <taxon>Terriglobia</taxon>
        <taxon>Terriglobales</taxon>
        <taxon>Acidobacteriaceae</taxon>
        <taxon>Granulicella</taxon>
    </lineage>
</organism>
<sequence>MLLAAFSVLHTSWNWGTRILVFRIIAVGGYDYGKMPLRYFMEFPADVITYVLAAGAYAVYWDWMRSRDMESELAMARLDGLTRQLQPHFLFNALNAVSGLMYEDVDRADLMLERICTFLRSTMRSPDSPLDSIANEVLLARQYLEIMQARFENKLVYTIHCDSSAEAIQIPTLLLQPLIENAVKYGQDPESGNLDIQIDILLSNRTVAVRIRDHGPGFQAIYEGQGLTNTKRRLESRYGVAAVLRLSAHPMGGAISELEIPV</sequence>
<evidence type="ECO:0000313" key="4">
    <source>
        <dbReference type="Proteomes" id="UP000540989"/>
    </source>
</evidence>
<dbReference type="GO" id="GO:0016020">
    <property type="term" value="C:membrane"/>
    <property type="evidence" value="ECO:0007669"/>
    <property type="project" value="InterPro"/>
</dbReference>
<dbReference type="AlphaFoldDB" id="A0A7W8E5Z4"/>
<dbReference type="InterPro" id="IPR036890">
    <property type="entry name" value="HATPase_C_sf"/>
</dbReference>
<evidence type="ECO:0000259" key="2">
    <source>
        <dbReference type="Pfam" id="PF06580"/>
    </source>
</evidence>
<feature type="transmembrane region" description="Helical" evidence="1">
    <location>
        <begin position="38"/>
        <end position="60"/>
    </location>
</feature>
<reference evidence="3 4" key="1">
    <citation type="submission" date="2020-08" db="EMBL/GenBank/DDBJ databases">
        <title>Genomic Encyclopedia of Type Strains, Phase IV (KMG-V): Genome sequencing to study the core and pangenomes of soil and plant-associated prokaryotes.</title>
        <authorList>
            <person name="Whitman W."/>
        </authorList>
    </citation>
    <scope>NUCLEOTIDE SEQUENCE [LARGE SCALE GENOMIC DNA]</scope>
    <source>
        <strain evidence="3 4">M8UP14</strain>
    </source>
</reference>
<dbReference type="SUPFAM" id="SSF55874">
    <property type="entry name" value="ATPase domain of HSP90 chaperone/DNA topoisomerase II/histidine kinase"/>
    <property type="match status" value="1"/>
</dbReference>
<name>A0A7W8E5Z4_9BACT</name>
<dbReference type="PANTHER" id="PTHR34220">
    <property type="entry name" value="SENSOR HISTIDINE KINASE YPDA"/>
    <property type="match status" value="1"/>
</dbReference>
<dbReference type="Pfam" id="PF06580">
    <property type="entry name" value="His_kinase"/>
    <property type="match status" value="1"/>
</dbReference>
<feature type="domain" description="Signal transduction histidine kinase internal region" evidence="2">
    <location>
        <begin position="76"/>
        <end position="155"/>
    </location>
</feature>
<keyword evidence="1" id="KW-1133">Transmembrane helix</keyword>